<feature type="binding site" evidence="2">
    <location>
        <position position="78"/>
    </location>
    <ligand>
        <name>7-chloro-L-tryptophan</name>
        <dbReference type="ChEBI" id="CHEBI:58713"/>
    </ligand>
</feature>
<dbReference type="Gene3D" id="3.50.50.60">
    <property type="entry name" value="FAD/NAD(P)-binding domain"/>
    <property type="match status" value="1"/>
</dbReference>
<dbReference type="GO" id="GO:0004497">
    <property type="term" value="F:monooxygenase activity"/>
    <property type="evidence" value="ECO:0007669"/>
    <property type="project" value="InterPro"/>
</dbReference>
<keyword evidence="2" id="KW-0285">Flavoprotein</keyword>
<dbReference type="PANTHER" id="PTHR43747:SF4">
    <property type="entry name" value="FLAVIN-DEPENDENT TRYPTOPHAN HALOGENASE"/>
    <property type="match status" value="1"/>
</dbReference>
<dbReference type="AlphaFoldDB" id="A0A369TPY8"/>
<accession>A0A369TPY8</accession>
<keyword evidence="2" id="KW-0274">FAD</keyword>
<dbReference type="InterPro" id="IPR006905">
    <property type="entry name" value="Flavin_halogenase"/>
</dbReference>
<dbReference type="GO" id="GO:0000166">
    <property type="term" value="F:nucleotide binding"/>
    <property type="evidence" value="ECO:0007669"/>
    <property type="project" value="UniProtKB-KW"/>
</dbReference>
<dbReference type="SUPFAM" id="SSF51905">
    <property type="entry name" value="FAD/NAD(P)-binding domain"/>
    <property type="match status" value="1"/>
</dbReference>
<feature type="binding site" evidence="2">
    <location>
        <position position="186"/>
    </location>
    <ligand>
        <name>FAD</name>
        <dbReference type="ChEBI" id="CHEBI:57692"/>
    </ligand>
</feature>
<dbReference type="InterPro" id="IPR033856">
    <property type="entry name" value="Trp_halogen"/>
</dbReference>
<dbReference type="OrthoDB" id="462203at2"/>
<evidence type="ECO:0000313" key="5">
    <source>
        <dbReference type="Proteomes" id="UP000253977"/>
    </source>
</evidence>
<evidence type="ECO:0000256" key="2">
    <source>
        <dbReference type="PIRSR" id="PIRSR011396-2"/>
    </source>
</evidence>
<feature type="binding site" evidence="2">
    <location>
        <begin position="13"/>
        <end position="16"/>
    </location>
    <ligand>
        <name>FAD</name>
        <dbReference type="ChEBI" id="CHEBI:57692"/>
    </ligand>
</feature>
<feature type="binding site" evidence="2">
    <location>
        <position position="336"/>
    </location>
    <ligand>
        <name>FAD</name>
        <dbReference type="ChEBI" id="CHEBI:57692"/>
    </ligand>
</feature>
<dbReference type="EMBL" id="QPMK01000004">
    <property type="protein sequence ID" value="RDD66932.1"/>
    <property type="molecule type" value="Genomic_DNA"/>
</dbReference>
<dbReference type="Pfam" id="PF04820">
    <property type="entry name" value="Trp_halogenase"/>
    <property type="match status" value="1"/>
</dbReference>
<dbReference type="Proteomes" id="UP000253977">
    <property type="component" value="Unassembled WGS sequence"/>
</dbReference>
<feature type="binding site" evidence="2">
    <location>
        <position position="349"/>
    </location>
    <ligand>
        <name>FAD</name>
        <dbReference type="ChEBI" id="CHEBI:57692"/>
    </ligand>
</feature>
<evidence type="ECO:0000313" key="4">
    <source>
        <dbReference type="EMBL" id="RDD66932.1"/>
    </source>
</evidence>
<name>A0A369TPY8_9RHOB</name>
<feature type="region of interest" description="Disordered" evidence="3">
    <location>
        <begin position="506"/>
        <end position="537"/>
    </location>
</feature>
<comment type="caution">
    <text evidence="4">The sequence shown here is derived from an EMBL/GenBank/DDBJ whole genome shotgun (WGS) entry which is preliminary data.</text>
</comment>
<organism evidence="4 5">
    <name type="scientific">Thalassococcus profundi</name>
    <dbReference type="NCBI Taxonomy" id="2282382"/>
    <lineage>
        <taxon>Bacteria</taxon>
        <taxon>Pseudomonadati</taxon>
        <taxon>Pseudomonadota</taxon>
        <taxon>Alphaproteobacteria</taxon>
        <taxon>Rhodobacterales</taxon>
        <taxon>Roseobacteraceae</taxon>
        <taxon>Thalassococcus</taxon>
    </lineage>
</organism>
<evidence type="ECO:0000256" key="3">
    <source>
        <dbReference type="SAM" id="MobiDB-lite"/>
    </source>
</evidence>
<dbReference type="InterPro" id="IPR036188">
    <property type="entry name" value="FAD/NAD-bd_sf"/>
</dbReference>
<evidence type="ECO:0000256" key="1">
    <source>
        <dbReference type="PIRSR" id="PIRSR011396-1"/>
    </source>
</evidence>
<keyword evidence="2" id="KW-0547">Nucleotide-binding</keyword>
<reference evidence="4 5" key="1">
    <citation type="submission" date="2018-07" db="EMBL/GenBank/DDBJ databases">
        <title>Thalassococcus profundi sp. nov., a marine bacterium isolated from deep seawater of Okinawa Trough.</title>
        <authorList>
            <person name="Yu M."/>
        </authorList>
    </citation>
    <scope>NUCLEOTIDE SEQUENCE [LARGE SCALE GENOMIC DNA]</scope>
    <source>
        <strain evidence="4 5">WRAS1</strain>
    </source>
</reference>
<dbReference type="InterPro" id="IPR050816">
    <property type="entry name" value="Flavin-dep_Halogenase_NPB"/>
</dbReference>
<protein>
    <submittedName>
        <fullName evidence="4">Tryptophan 7-halogenase</fullName>
    </submittedName>
</protein>
<dbReference type="RefSeq" id="WP_114510477.1">
    <property type="nucleotide sequence ID" value="NZ_QPMK01000004.1"/>
</dbReference>
<dbReference type="PIRSF" id="PIRSF011396">
    <property type="entry name" value="Trp_halogenase"/>
    <property type="match status" value="1"/>
</dbReference>
<feature type="binding site" evidence="2">
    <location>
        <position position="345"/>
    </location>
    <ligand>
        <name>L-tryptophan</name>
        <dbReference type="ChEBI" id="CHEBI:57912"/>
    </ligand>
</feature>
<keyword evidence="5" id="KW-1185">Reference proteome</keyword>
<gene>
    <name evidence="4" type="ORF">DU478_08285</name>
</gene>
<proteinExistence type="predicted"/>
<feature type="active site" evidence="1">
    <location>
        <position position="78"/>
    </location>
</feature>
<sequence>MGQPVRNVTIVGGGTAGWLAAVLLRKVLDDRVAITLIESPNIPTVGVGEATVPNMPQTLKLLGISDQEFFRTCNASFKLGVVFSDWNTDRHGKFISYINPFSSAPQLQGYDWADFYRHFGAGQRDYVQSYSPLMDMVRASKGPRMLNLPKTDSRLPYAFHLDAVKFAELLRGVGVERGVTHILDDVDGVDLDERGFIAAVQLRDHGRHPVELVVDCTGFRSLILGDALKEPFVSYSKYLGNDRAMAVQIPHPHPEKLEPATRSTALGAGWSWRVPLFNRIGTGYVFSSAHRSDDAARDEFLAHLGPAGKGAEPRIIPMRIGRARNAWVKNCVAIGLSGGFIEPLESTAIHMTDMGVRWLATHFPDTDYAEPLRRQYNKTVDALYNEVRDFICLHYALNNRTDSQYWIDARESLDVPDRLAALLELWAHRPPAHTDLETQYLFTTSTYNTVLLGKQVYQTGFGVKRPDSGIRLDRGAWMRALDQTAKVNAAEVKRKADHRSLLRQLRGEAGPVRTPGATTLNQPTLGLPQAGGQPLPRSAKELAENGAGLL</sequence>
<dbReference type="PANTHER" id="PTHR43747">
    <property type="entry name" value="FAD-BINDING PROTEIN"/>
    <property type="match status" value="1"/>
</dbReference>